<comment type="caution">
    <text evidence="2">The sequence shown here is derived from an EMBL/GenBank/DDBJ whole genome shotgun (WGS) entry which is preliminary data.</text>
</comment>
<name>A0A179F0R0_METCM</name>
<feature type="repeat" description="ANK" evidence="1">
    <location>
        <begin position="207"/>
        <end position="239"/>
    </location>
</feature>
<dbReference type="STRING" id="1380566.A0A179F0R0"/>
<dbReference type="GeneID" id="28853667"/>
<evidence type="ECO:0000313" key="3">
    <source>
        <dbReference type="Proteomes" id="UP000078397"/>
    </source>
</evidence>
<dbReference type="Pfam" id="PF13637">
    <property type="entry name" value="Ank_4"/>
    <property type="match status" value="1"/>
</dbReference>
<accession>A0A179F0R0</accession>
<dbReference type="PANTHER" id="PTHR46224:SF64">
    <property type="entry name" value="IQ MOTIF AND ANKYRIN REPEAT DOMAIN-CONTAINING PROTEIN 1"/>
    <property type="match status" value="1"/>
</dbReference>
<dbReference type="InterPro" id="IPR036770">
    <property type="entry name" value="Ankyrin_rpt-contain_sf"/>
</dbReference>
<reference evidence="2 3" key="1">
    <citation type="journal article" date="2016" name="PLoS Pathog.">
        <title>Biosynthesis of antibiotic leucinostatins in bio-control fungus Purpureocillium lilacinum and their inhibition on phytophthora revealed by genome mining.</title>
        <authorList>
            <person name="Wang G."/>
            <person name="Liu Z."/>
            <person name="Lin R."/>
            <person name="Li E."/>
            <person name="Mao Z."/>
            <person name="Ling J."/>
            <person name="Yang Y."/>
            <person name="Yin W.B."/>
            <person name="Xie B."/>
        </authorList>
    </citation>
    <scope>NUCLEOTIDE SEQUENCE [LARGE SCALE GENOMIC DNA]</scope>
    <source>
        <strain evidence="2">170</strain>
    </source>
</reference>
<dbReference type="Pfam" id="PF00023">
    <property type="entry name" value="Ank"/>
    <property type="match status" value="1"/>
</dbReference>
<evidence type="ECO:0000256" key="1">
    <source>
        <dbReference type="PROSITE-ProRule" id="PRU00023"/>
    </source>
</evidence>
<protein>
    <submittedName>
        <fullName evidence="2">Ankyrin repeats (3 copies) domain-containing protein</fullName>
    </submittedName>
</protein>
<dbReference type="SMART" id="SM00248">
    <property type="entry name" value="ANK"/>
    <property type="match status" value="5"/>
</dbReference>
<dbReference type="EMBL" id="LSBJ02000012">
    <property type="protein sequence ID" value="OAQ59011.1"/>
    <property type="molecule type" value="Genomic_DNA"/>
</dbReference>
<gene>
    <name evidence="2" type="ORF">VFPPC_11507</name>
</gene>
<dbReference type="AlphaFoldDB" id="A0A179F0R0"/>
<feature type="repeat" description="ANK" evidence="1">
    <location>
        <begin position="171"/>
        <end position="203"/>
    </location>
</feature>
<evidence type="ECO:0000313" key="2">
    <source>
        <dbReference type="EMBL" id="OAQ59011.1"/>
    </source>
</evidence>
<dbReference type="PANTHER" id="PTHR46224">
    <property type="entry name" value="ANKYRIN REPEAT FAMILY PROTEIN"/>
    <property type="match status" value="1"/>
</dbReference>
<dbReference type="PROSITE" id="PS50088">
    <property type="entry name" value="ANK_REPEAT"/>
    <property type="match status" value="3"/>
</dbReference>
<dbReference type="SUPFAM" id="SSF48403">
    <property type="entry name" value="Ankyrin repeat"/>
    <property type="match status" value="1"/>
</dbReference>
<keyword evidence="1" id="KW-0040">ANK repeat</keyword>
<dbReference type="OrthoDB" id="426293at2759"/>
<dbReference type="InterPro" id="IPR002110">
    <property type="entry name" value="Ankyrin_rpt"/>
</dbReference>
<dbReference type="PROSITE" id="PS50297">
    <property type="entry name" value="ANK_REP_REGION"/>
    <property type="match status" value="3"/>
</dbReference>
<dbReference type="KEGG" id="pchm:VFPPC_11507"/>
<dbReference type="RefSeq" id="XP_018137091.1">
    <property type="nucleotide sequence ID" value="XM_018289673.1"/>
</dbReference>
<dbReference type="InterPro" id="IPR051616">
    <property type="entry name" value="Cul2-RING_E3_ligase_SR"/>
</dbReference>
<feature type="repeat" description="ANK" evidence="1">
    <location>
        <begin position="97"/>
        <end position="129"/>
    </location>
</feature>
<proteinExistence type="predicted"/>
<organism evidence="2 3">
    <name type="scientific">Pochonia chlamydosporia 170</name>
    <dbReference type="NCBI Taxonomy" id="1380566"/>
    <lineage>
        <taxon>Eukaryota</taxon>
        <taxon>Fungi</taxon>
        <taxon>Dikarya</taxon>
        <taxon>Ascomycota</taxon>
        <taxon>Pezizomycotina</taxon>
        <taxon>Sordariomycetes</taxon>
        <taxon>Hypocreomycetidae</taxon>
        <taxon>Hypocreales</taxon>
        <taxon>Clavicipitaceae</taxon>
        <taxon>Pochonia</taxon>
    </lineage>
</organism>
<dbReference type="Gene3D" id="1.25.40.20">
    <property type="entry name" value="Ankyrin repeat-containing domain"/>
    <property type="match status" value="2"/>
</dbReference>
<keyword evidence="3" id="KW-1185">Reference proteome</keyword>
<dbReference type="Proteomes" id="UP000078397">
    <property type="component" value="Unassembled WGS sequence"/>
</dbReference>
<dbReference type="Pfam" id="PF12796">
    <property type="entry name" value="Ank_2"/>
    <property type="match status" value="1"/>
</dbReference>
<sequence length="274" mass="30299">MGRVSDRVRRLRRGKKSSILKLPNELMLDIGKHLTALVDLRALTLSNKRLQRILGGELYKRDPNLALRAGMRRRELKTVENALLAGAEVDFCPFPLFGPTPLQQAARGGWEDGVRLLLKHGADHGMKTNSRVRSALHLMIASPLPGGNPESYLRIAKAFVDHDADVDRVNENITALFLAARHGDLEMVRFLLDNNAKIKFTGPNHPTRGSALHVAVGTSNKDMVKLLLERGAAVDGRDKRGQTPLSMARKYRKSSIENLLVRYGGAKAVLNHSS</sequence>